<dbReference type="Proteomes" id="UP000317512">
    <property type="component" value="Chromosome"/>
</dbReference>
<dbReference type="GO" id="GO:0030572">
    <property type="term" value="F:phosphatidyltransferase activity"/>
    <property type="evidence" value="ECO:0007669"/>
    <property type="project" value="UniProtKB-ARBA"/>
</dbReference>
<evidence type="ECO:0000313" key="8">
    <source>
        <dbReference type="EMBL" id="QDY88210.1"/>
    </source>
</evidence>
<evidence type="ECO:0000256" key="1">
    <source>
        <dbReference type="ARBA" id="ARBA00004651"/>
    </source>
</evidence>
<dbReference type="Pfam" id="PF13091">
    <property type="entry name" value="PLDc_2"/>
    <property type="match status" value="2"/>
</dbReference>
<dbReference type="GO" id="GO:0005886">
    <property type="term" value="C:plasma membrane"/>
    <property type="evidence" value="ECO:0007669"/>
    <property type="project" value="UniProtKB-SubCell"/>
</dbReference>
<dbReference type="OrthoDB" id="9762009at2"/>
<dbReference type="Pfam" id="PF13396">
    <property type="entry name" value="PLDc_N"/>
    <property type="match status" value="1"/>
</dbReference>
<dbReference type="InterPro" id="IPR025202">
    <property type="entry name" value="PLD-like_dom"/>
</dbReference>
<keyword evidence="5 6" id="KW-0472">Membrane</keyword>
<dbReference type="InterPro" id="IPR001736">
    <property type="entry name" value="PLipase_D/transphosphatidylase"/>
</dbReference>
<dbReference type="CDD" id="cd09112">
    <property type="entry name" value="PLDc_CLS_2"/>
    <property type="match status" value="1"/>
</dbReference>
<protein>
    <submittedName>
        <fullName evidence="8">Phosphatidylserine/phosphatidylglycerophosphate/ cardiolipin synthase family protein</fullName>
    </submittedName>
</protein>
<reference evidence="9" key="1">
    <citation type="submission" date="2019-07" db="EMBL/GenBank/DDBJ databases">
        <title>Complete genome sequences of three Mycoplasma sp. 1220 strains.</title>
        <authorList>
            <person name="Grozner D."/>
            <person name="Forro B."/>
            <person name="Kovacs A.B."/>
            <person name="Marton S."/>
            <person name="Banyai K."/>
            <person name="Kreizinger Z."/>
            <person name="Sulyok K.M."/>
            <person name="Gyuranecz M."/>
        </authorList>
    </citation>
    <scope>NUCLEOTIDE SEQUENCE [LARGE SCALE GENOMIC DNA]</scope>
    <source>
        <strain evidence="9">MYCAV93</strain>
    </source>
</reference>
<dbReference type="SMART" id="SM00155">
    <property type="entry name" value="PLDc"/>
    <property type="match status" value="2"/>
</dbReference>
<feature type="transmembrane region" description="Helical" evidence="6">
    <location>
        <begin position="9"/>
        <end position="31"/>
    </location>
</feature>
<evidence type="ECO:0000256" key="5">
    <source>
        <dbReference type="ARBA" id="ARBA00023136"/>
    </source>
</evidence>
<sequence length="496" mass="58726">MKIKHIKKFALFMLVLLIFTAYFLGVTYFFFMINRYFFLLIVFSSYVLNLIIIILLLNQKRQTYAKFSWTAIMLILPIIGHILFLTYGLTYSNKKESTINKDSKYDLTSYCKQNKNPKRTIEQLEKMNHTVALSADFEFYNEGWTYFEELKKELKNANSSINIISYIIKKSEIFDEILYLIEEKLKEGVKIKWLIDYFGSGTVKNKIFKKLSKKYKNFEYEYIGKILYPFITSKSFYRNHQKFIIIDNRVVYSGGNNISDEYSSYSKKYGHWIDFSYKFSGDYVNTYIVHFAKFWKMVTNKEIELNLKFNEEQNSSKNIALLIYDTPLIKYSNAENSWIKLFANAKRKIQISTPYFSITESLKKQIISALYSGVEVEVYLPGFPDKKTVYQVSLNEVSELINFGLKVYIYKDHFLHSKVGLVDDKIAWFGTSNMDARSMFAQYETTDLIEGESVKEIKKVFDNYKEKCIEFTNFNKYNSNKNIIKKLFYKLLKPLI</sequence>
<keyword evidence="2" id="KW-1003">Cell membrane</keyword>
<feature type="transmembrane region" description="Helical" evidence="6">
    <location>
        <begin position="37"/>
        <end position="57"/>
    </location>
</feature>
<dbReference type="SUPFAM" id="SSF56024">
    <property type="entry name" value="Phospholipase D/nuclease"/>
    <property type="match status" value="2"/>
</dbReference>
<name>A0A5B8K0U7_9MOLU</name>
<feature type="domain" description="PLD phosphodiesterase" evidence="7">
    <location>
        <begin position="235"/>
        <end position="262"/>
    </location>
</feature>
<evidence type="ECO:0000259" key="7">
    <source>
        <dbReference type="PROSITE" id="PS50035"/>
    </source>
</evidence>
<dbReference type="Gene3D" id="3.30.870.10">
    <property type="entry name" value="Endonuclease Chain A"/>
    <property type="match status" value="2"/>
</dbReference>
<dbReference type="PANTHER" id="PTHR21248">
    <property type="entry name" value="CARDIOLIPIN SYNTHASE"/>
    <property type="match status" value="1"/>
</dbReference>
<dbReference type="PANTHER" id="PTHR21248:SF22">
    <property type="entry name" value="PHOSPHOLIPASE D"/>
    <property type="match status" value="1"/>
</dbReference>
<dbReference type="GO" id="GO:0032049">
    <property type="term" value="P:cardiolipin biosynthetic process"/>
    <property type="evidence" value="ECO:0007669"/>
    <property type="project" value="UniProtKB-ARBA"/>
</dbReference>
<dbReference type="AlphaFoldDB" id="A0A5B8K0U7"/>
<dbReference type="PROSITE" id="PS50035">
    <property type="entry name" value="PLD"/>
    <property type="match status" value="2"/>
</dbReference>
<feature type="transmembrane region" description="Helical" evidence="6">
    <location>
        <begin position="69"/>
        <end position="89"/>
    </location>
</feature>
<evidence type="ECO:0000256" key="6">
    <source>
        <dbReference type="SAM" id="Phobius"/>
    </source>
</evidence>
<keyword evidence="4 6" id="KW-1133">Transmembrane helix</keyword>
<gene>
    <name evidence="8" type="ORF">FOY43_00830</name>
</gene>
<feature type="domain" description="PLD phosphodiesterase" evidence="7">
    <location>
        <begin position="411"/>
        <end position="438"/>
    </location>
</feature>
<dbReference type="RefSeq" id="WP_146308669.1">
    <property type="nucleotide sequence ID" value="NZ_CP041663.1"/>
</dbReference>
<accession>A0A5B8K0U7</accession>
<keyword evidence="3 6" id="KW-0812">Transmembrane</keyword>
<comment type="subcellular location">
    <subcellularLocation>
        <location evidence="1">Cell membrane</location>
        <topology evidence="1">Multi-pass membrane protein</topology>
    </subcellularLocation>
</comment>
<evidence type="ECO:0000256" key="2">
    <source>
        <dbReference type="ARBA" id="ARBA00022475"/>
    </source>
</evidence>
<proteinExistence type="predicted"/>
<evidence type="ECO:0000313" key="9">
    <source>
        <dbReference type="Proteomes" id="UP000317512"/>
    </source>
</evidence>
<evidence type="ECO:0000256" key="4">
    <source>
        <dbReference type="ARBA" id="ARBA00022989"/>
    </source>
</evidence>
<evidence type="ECO:0000256" key="3">
    <source>
        <dbReference type="ARBA" id="ARBA00022692"/>
    </source>
</evidence>
<organism evidence="8 9">
    <name type="scientific">Mycoplasma anserisalpingitidis</name>
    <dbReference type="NCBI Taxonomy" id="519450"/>
    <lineage>
        <taxon>Bacteria</taxon>
        <taxon>Bacillati</taxon>
        <taxon>Mycoplasmatota</taxon>
        <taxon>Mollicutes</taxon>
        <taxon>Mycoplasmataceae</taxon>
        <taxon>Mycoplasma</taxon>
    </lineage>
</organism>
<dbReference type="EMBL" id="CP041663">
    <property type="protein sequence ID" value="QDY88210.1"/>
    <property type="molecule type" value="Genomic_DNA"/>
</dbReference>
<dbReference type="InterPro" id="IPR027379">
    <property type="entry name" value="CLS_N"/>
</dbReference>